<keyword evidence="5" id="KW-0560">Oxidoreductase</keyword>
<feature type="region of interest" description="Disordered" evidence="8">
    <location>
        <begin position="379"/>
        <end position="437"/>
    </location>
</feature>
<gene>
    <name evidence="12" type="ORF">EW026_g3929</name>
</gene>
<dbReference type="PANTHER" id="PTHR43809:SF1">
    <property type="entry name" value="NITRITE REDUCTASE (NADH) LARGE SUBUNIT"/>
    <property type="match status" value="1"/>
</dbReference>
<organism evidence="12 13">
    <name type="scientific">Hermanssonia centrifuga</name>
    <dbReference type="NCBI Taxonomy" id="98765"/>
    <lineage>
        <taxon>Eukaryota</taxon>
        <taxon>Fungi</taxon>
        <taxon>Dikarya</taxon>
        <taxon>Basidiomycota</taxon>
        <taxon>Agaricomycotina</taxon>
        <taxon>Agaricomycetes</taxon>
        <taxon>Polyporales</taxon>
        <taxon>Meruliaceae</taxon>
        <taxon>Hermanssonia</taxon>
    </lineage>
</organism>
<protein>
    <recommendedName>
        <fullName evidence="14">Nitrite reductase</fullName>
    </recommendedName>
</protein>
<dbReference type="InterPro" id="IPR005117">
    <property type="entry name" value="NiRdtase/SiRdtase_haem-b_fer"/>
</dbReference>
<evidence type="ECO:0000256" key="4">
    <source>
        <dbReference type="ARBA" id="ARBA00022723"/>
    </source>
</evidence>
<comment type="pathway">
    <text evidence="2">Nitrogen metabolism; nitrate reduction (assimilation).</text>
</comment>
<reference evidence="12 13" key="1">
    <citation type="submission" date="2019-02" db="EMBL/GenBank/DDBJ databases">
        <title>Genome sequencing of the rare red list fungi Phlebia centrifuga.</title>
        <authorList>
            <person name="Buettner E."/>
            <person name="Kellner H."/>
        </authorList>
    </citation>
    <scope>NUCLEOTIDE SEQUENCE [LARGE SCALE GENOMIC DNA]</scope>
    <source>
        <strain evidence="12 13">DSM 108282</strain>
    </source>
</reference>
<dbReference type="GO" id="GO:0046872">
    <property type="term" value="F:metal ion binding"/>
    <property type="evidence" value="ECO:0007669"/>
    <property type="project" value="UniProtKB-KW"/>
</dbReference>
<evidence type="ECO:0000256" key="1">
    <source>
        <dbReference type="ARBA" id="ARBA00001929"/>
    </source>
</evidence>
<keyword evidence="7" id="KW-0411">Iron-sulfur</keyword>
<sequence>MEQDVPPSDGRKTVFVVGLGMVGIAFIEKLLNLDTMGRYRIVTCGEEVHFAYNRVALTDYFQHRNVEKLYLNEPEWYAQQDPSRFVCHTGEAVVSIDVKAHTVTTDKDRMIHYDYCVLATGSEATLPDYVDRNVKGVFVYRNISDLNNMLEYSNRDSVRGTPATVIGGGLLGLEAAKALYDLETAGDVTIIHRQTFPLSRQLDAAGGEIVLRRIEAIGVRVIGNVSPRALVTRMEDGSQVLEGLELSDGSTAPCSIAVFSIGIKPREELAKAAGIRCEGEVGRGTGIIVDDFLKTSAEDVFAIGECASWKGKTYGLIAPGIEMADILSFNLAQTQTEVGGFSERRMNDPDLSTKLKLVGVDVASFGDYFADQRRQKTEVSKASIEGGKLTPATSEPLSHNQRDPNKPKVWETTAAKKPRDASSPKKRHGHASANEGPVETLTYRDPFGGVYKKYIFSADGKYILGGMMVGDTSDYVKLLALVKKKAEMKKAGHELSNNLCPHFAMSRAELFNVIKIKKLKTLTEIMEAIGVKKDSVGCEVCKPVIGSILASLWNEHVMNPAHHAPRSNSNQDTNDRFMANIQRNGTFSVIPRIAAGEITPDKLIVLGQVAHKYGLYTKITGGQRIDLFGAQKADLPSIWKELVDAGFESGHAYGTSLYMLCVCLTF</sequence>
<dbReference type="InterPro" id="IPR036188">
    <property type="entry name" value="FAD/NAD-bd_sf"/>
</dbReference>
<evidence type="ECO:0000256" key="5">
    <source>
        <dbReference type="ARBA" id="ARBA00023002"/>
    </source>
</evidence>
<evidence type="ECO:0000256" key="9">
    <source>
        <dbReference type="SAM" id="Phobius"/>
    </source>
</evidence>
<comment type="caution">
    <text evidence="12">The sequence shown here is derived from an EMBL/GenBank/DDBJ whole genome shotgun (WGS) entry which is preliminary data.</text>
</comment>
<keyword evidence="6" id="KW-0408">Iron</keyword>
<keyword evidence="9" id="KW-1133">Transmembrane helix</keyword>
<evidence type="ECO:0000313" key="12">
    <source>
        <dbReference type="EMBL" id="THG98224.1"/>
    </source>
</evidence>
<evidence type="ECO:0000256" key="7">
    <source>
        <dbReference type="ARBA" id="ARBA00023014"/>
    </source>
</evidence>
<dbReference type="InterPro" id="IPR036136">
    <property type="entry name" value="Nit/Sulf_reduc_fer-like_dom_sf"/>
</dbReference>
<evidence type="ECO:0000256" key="3">
    <source>
        <dbReference type="ARBA" id="ARBA00022617"/>
    </source>
</evidence>
<keyword evidence="9" id="KW-0812">Transmembrane</keyword>
<name>A0A4S4KIQ7_9APHY</name>
<evidence type="ECO:0000259" key="11">
    <source>
        <dbReference type="Pfam" id="PF07992"/>
    </source>
</evidence>
<evidence type="ECO:0000259" key="10">
    <source>
        <dbReference type="Pfam" id="PF03460"/>
    </source>
</evidence>
<dbReference type="CDD" id="cd19944">
    <property type="entry name" value="NirB_Fer2_BFD-like_2"/>
    <property type="match status" value="1"/>
</dbReference>
<evidence type="ECO:0000256" key="2">
    <source>
        <dbReference type="ARBA" id="ARBA00005096"/>
    </source>
</evidence>
<evidence type="ECO:0000313" key="13">
    <source>
        <dbReference type="Proteomes" id="UP000309038"/>
    </source>
</evidence>
<dbReference type="PRINTS" id="PR00368">
    <property type="entry name" value="FADPNR"/>
</dbReference>
<dbReference type="SUPFAM" id="SSF55124">
    <property type="entry name" value="Nitrite/Sulfite reductase N-terminal domain-like"/>
    <property type="match status" value="1"/>
</dbReference>
<dbReference type="SUPFAM" id="SSF51905">
    <property type="entry name" value="FAD/NAD(P)-binding domain"/>
    <property type="match status" value="1"/>
</dbReference>
<dbReference type="InterPro" id="IPR052034">
    <property type="entry name" value="NasD-like"/>
</dbReference>
<dbReference type="PANTHER" id="PTHR43809">
    <property type="entry name" value="NITRITE REDUCTASE (NADH) LARGE SUBUNIT"/>
    <property type="match status" value="1"/>
</dbReference>
<dbReference type="EMBL" id="SGPJ01000129">
    <property type="protein sequence ID" value="THG98224.1"/>
    <property type="molecule type" value="Genomic_DNA"/>
</dbReference>
<proteinExistence type="predicted"/>
<keyword evidence="3" id="KW-0349">Heme</keyword>
<accession>A0A4S4KIQ7</accession>
<dbReference type="Gene3D" id="3.90.480.20">
    <property type="match status" value="1"/>
</dbReference>
<dbReference type="AlphaFoldDB" id="A0A4S4KIQ7"/>
<dbReference type="Proteomes" id="UP000309038">
    <property type="component" value="Unassembled WGS sequence"/>
</dbReference>
<evidence type="ECO:0008006" key="14">
    <source>
        <dbReference type="Google" id="ProtNLM"/>
    </source>
</evidence>
<dbReference type="GO" id="GO:0016491">
    <property type="term" value="F:oxidoreductase activity"/>
    <property type="evidence" value="ECO:0007669"/>
    <property type="project" value="UniProtKB-KW"/>
</dbReference>
<keyword evidence="13" id="KW-1185">Reference proteome</keyword>
<feature type="domain" description="Nitrite/Sulfite reductase ferredoxin-like" evidence="10">
    <location>
        <begin position="582"/>
        <end position="643"/>
    </location>
</feature>
<comment type="cofactor">
    <cofactor evidence="1">
        <name>siroheme</name>
        <dbReference type="ChEBI" id="CHEBI:60052"/>
    </cofactor>
</comment>
<evidence type="ECO:0000256" key="8">
    <source>
        <dbReference type="SAM" id="MobiDB-lite"/>
    </source>
</evidence>
<feature type="transmembrane region" description="Helical" evidence="9">
    <location>
        <begin position="12"/>
        <end position="31"/>
    </location>
</feature>
<keyword evidence="9" id="KW-0472">Membrane</keyword>
<dbReference type="Pfam" id="PF03460">
    <property type="entry name" value="NIR_SIR_ferr"/>
    <property type="match status" value="1"/>
</dbReference>
<dbReference type="Gene3D" id="3.50.50.60">
    <property type="entry name" value="FAD/NAD(P)-binding domain"/>
    <property type="match status" value="2"/>
</dbReference>
<dbReference type="Pfam" id="PF07992">
    <property type="entry name" value="Pyr_redox_2"/>
    <property type="match status" value="1"/>
</dbReference>
<feature type="domain" description="FAD/NAD(P)-binding" evidence="11">
    <location>
        <begin position="13"/>
        <end position="311"/>
    </location>
</feature>
<dbReference type="GO" id="GO:0051536">
    <property type="term" value="F:iron-sulfur cluster binding"/>
    <property type="evidence" value="ECO:0007669"/>
    <property type="project" value="UniProtKB-KW"/>
</dbReference>
<dbReference type="InterPro" id="IPR023753">
    <property type="entry name" value="FAD/NAD-binding_dom"/>
</dbReference>
<keyword evidence="4" id="KW-0479">Metal-binding</keyword>
<evidence type="ECO:0000256" key="6">
    <source>
        <dbReference type="ARBA" id="ARBA00023004"/>
    </source>
</evidence>
<feature type="compositionally biased region" description="Basic and acidic residues" evidence="8">
    <location>
        <begin position="400"/>
        <end position="409"/>
    </location>
</feature>